<dbReference type="Gene3D" id="3.30.70.1630">
    <property type="match status" value="1"/>
</dbReference>
<feature type="domain" description="GCVT N-terminal" evidence="2">
    <location>
        <begin position="41"/>
        <end position="152"/>
    </location>
</feature>
<evidence type="ECO:0000259" key="2">
    <source>
        <dbReference type="Pfam" id="PF01571"/>
    </source>
</evidence>
<dbReference type="Proteomes" id="UP000697998">
    <property type="component" value="Unassembled WGS sequence"/>
</dbReference>
<dbReference type="PANTHER" id="PTHR22602">
    <property type="entry name" value="TRANSFERASE CAF17, MITOCHONDRIAL-RELATED"/>
    <property type="match status" value="1"/>
</dbReference>
<feature type="binding site" evidence="1">
    <location>
        <position position="180"/>
    </location>
    <ligand>
        <name>substrate</name>
    </ligand>
</feature>
<evidence type="ECO:0000256" key="1">
    <source>
        <dbReference type="PIRSR" id="PIRSR006487-1"/>
    </source>
</evidence>
<dbReference type="InterPro" id="IPR045179">
    <property type="entry name" value="YgfZ/GcvT"/>
</dbReference>
<dbReference type="SUPFAM" id="SSF103025">
    <property type="entry name" value="Folate-binding domain"/>
    <property type="match status" value="1"/>
</dbReference>
<proteinExistence type="predicted"/>
<organism evidence="3 4">
    <name type="scientific">Candidatus Accumulibacter proximus</name>
    <dbReference type="NCBI Taxonomy" id="2954385"/>
    <lineage>
        <taxon>Bacteria</taxon>
        <taxon>Pseudomonadati</taxon>
        <taxon>Pseudomonadota</taxon>
        <taxon>Betaproteobacteria</taxon>
        <taxon>Candidatus Accumulibacter</taxon>
    </lineage>
</organism>
<gene>
    <name evidence="3" type="ORF">IPJ27_15930</name>
</gene>
<comment type="caution">
    <text evidence="3">The sequence shown here is derived from an EMBL/GenBank/DDBJ whole genome shotgun (WGS) entry which is preliminary data.</text>
</comment>
<protein>
    <submittedName>
        <fullName evidence="3">Folate-binding protein YgfZ</fullName>
    </submittedName>
</protein>
<dbReference type="PANTHER" id="PTHR22602:SF0">
    <property type="entry name" value="TRANSFERASE CAF17, MITOCHONDRIAL-RELATED"/>
    <property type="match status" value="1"/>
</dbReference>
<accession>A0A935Q2Y9</accession>
<dbReference type="Gene3D" id="2.40.30.160">
    <property type="match status" value="1"/>
</dbReference>
<dbReference type="EMBL" id="JADJMH010000016">
    <property type="protein sequence ID" value="MBK7676110.1"/>
    <property type="molecule type" value="Genomic_DNA"/>
</dbReference>
<dbReference type="Gene3D" id="3.30.70.1400">
    <property type="entry name" value="Aminomethyltransferase beta-barrel domains"/>
    <property type="match status" value="1"/>
</dbReference>
<dbReference type="PIRSF" id="PIRSF006487">
    <property type="entry name" value="GcvT"/>
    <property type="match status" value="1"/>
</dbReference>
<evidence type="ECO:0000313" key="3">
    <source>
        <dbReference type="EMBL" id="MBK7676110.1"/>
    </source>
</evidence>
<dbReference type="NCBIfam" id="TIGR03317">
    <property type="entry name" value="ygfZ_signature"/>
    <property type="match status" value="1"/>
</dbReference>
<reference evidence="3 4" key="1">
    <citation type="submission" date="2020-10" db="EMBL/GenBank/DDBJ databases">
        <title>Connecting structure to function with the recovery of over 1000 high-quality activated sludge metagenome-assembled genomes encoding full-length rRNA genes using long-read sequencing.</title>
        <authorList>
            <person name="Singleton C.M."/>
            <person name="Petriglieri F."/>
            <person name="Kristensen J.M."/>
            <person name="Kirkegaard R.H."/>
            <person name="Michaelsen T.Y."/>
            <person name="Andersen M.H."/>
            <person name="Karst S.M."/>
            <person name="Dueholm M.S."/>
            <person name="Nielsen P.H."/>
            <person name="Albertsen M."/>
        </authorList>
    </citation>
    <scope>NUCLEOTIDE SEQUENCE [LARGE SCALE GENOMIC DNA]</scope>
    <source>
        <strain evidence="3">EsbW_18-Q3-R4-48_BATAC.285</strain>
    </source>
</reference>
<dbReference type="InterPro" id="IPR017703">
    <property type="entry name" value="YgfZ/GCV_T_CS"/>
</dbReference>
<name>A0A935Q2Y9_9PROT</name>
<sequence>MNLNWQEFLGAAGARIDGELVTDFGDAAGELANACDATLVSPLTHLGLIEVAGPDAAAFLHNQLTSDVKHLASEMAQHSAWCSAKGRMLASFLLFRNGPDYRLQLSADLLPPIRQRLQMFVLRSKVKITDLSGTQQVVGLAGPQAETALHSARLPVPPTPLSTAAFAEGGVIRLDGRRFEIVVSLAAAPGLWQRLQPHARPVGTPVWHWLDIQAGVPLITEGTKEQFVPQMANFEQLGAVSFHKGCYPGQEIVARTQYLGKVKRHLYRAHSASPMAAGQAIYSEVNAEQPCGMVVNAAPAPAGGHDALVVVQESFVGVGVLQLAAAGGSPIEVEPVMPAFATS</sequence>
<dbReference type="GO" id="GO:0016226">
    <property type="term" value="P:iron-sulfur cluster assembly"/>
    <property type="evidence" value="ECO:0007669"/>
    <property type="project" value="TreeGrafter"/>
</dbReference>
<dbReference type="InterPro" id="IPR006222">
    <property type="entry name" value="GCVT_N"/>
</dbReference>
<dbReference type="AlphaFoldDB" id="A0A935Q2Y9"/>
<dbReference type="Pfam" id="PF01571">
    <property type="entry name" value="GCV_T"/>
    <property type="match status" value="1"/>
</dbReference>
<evidence type="ECO:0000313" key="4">
    <source>
        <dbReference type="Proteomes" id="UP000697998"/>
    </source>
</evidence>